<name>A0A3D8QXZ0_9HELO</name>
<evidence type="ECO:0000313" key="2">
    <source>
        <dbReference type="EMBL" id="RDW66548.1"/>
    </source>
</evidence>
<proteinExistence type="predicted"/>
<gene>
    <name evidence="2" type="ORF">BP6252_10183</name>
</gene>
<organism evidence="2 3">
    <name type="scientific">Coleophoma cylindrospora</name>
    <dbReference type="NCBI Taxonomy" id="1849047"/>
    <lineage>
        <taxon>Eukaryota</taxon>
        <taxon>Fungi</taxon>
        <taxon>Dikarya</taxon>
        <taxon>Ascomycota</taxon>
        <taxon>Pezizomycotina</taxon>
        <taxon>Leotiomycetes</taxon>
        <taxon>Helotiales</taxon>
        <taxon>Dermateaceae</taxon>
        <taxon>Coleophoma</taxon>
    </lineage>
</organism>
<dbReference type="EMBL" id="PDLM01000011">
    <property type="protein sequence ID" value="RDW66548.1"/>
    <property type="molecule type" value="Genomic_DNA"/>
</dbReference>
<sequence length="712" mass="81100">MFPCCIRARRRRDLQVPTSAVEDIEIDVRPSEKYIYEQLPSSSSLRLLLFSPNEASILETFEIDDCPPYIALSYTWGPPLETEESIAAYAAEPNCILRLNTPHGDQILEIPRNLEEGLQQAAKTTPNLYFWADAICINQDDIPERSAQVKFMGDIYSKCTGTIVWLGKDTSNLAEFWELHKVLVPRIYQYVQENGVDAIHGGDWTSETLRRNLRHPFIDFYWHGYARFYNGRRWFHRVWVIQEVGLSPLVMVLCGAMRLDWEWMGYLAQFLALTGLAGDRLFGPEESKMADDSPLTIMPGRQMVMLNTLRSKCENIGTNEWRETYAETMNIHDPKTASLQFFYNCLGEMRSSKASDPRDKVYGTLGFLTKALPPGGQILITPDYTLEIEAAFTETASIFLQNLPGLEILSEVEARLSSCPYTLPSWVPDFNNPFHRSLLGYAGKIYDACPVDRMPLSVPKILGPVLELTGAYFDTVTAYSSILAPLVDRSLANVVPQTLEEIQEYLELSIHPNKVEAHGQSPTEVLWKTLAANYTEQNLTRQTFYDWMLMSLSLVSKTIMLGLNKDTEIEIKERYEACMTLIDQFQEPGNFPSRQEVDEVAAIRRKSFLTIEEQERYSAIESSYNSFGNRMSQTKINRRIFRTSSSHLGLGPKRLQAGDQIWLFVGAKIPYLLRPIAEDRFSLIGEAYVHGYSNGEMLDTDLKDRFGPINLA</sequence>
<dbReference type="STRING" id="1849047.A0A3D8QXZ0"/>
<dbReference type="PANTHER" id="PTHR24148">
    <property type="entry name" value="ANKYRIN REPEAT DOMAIN-CONTAINING PROTEIN 39 HOMOLOG-RELATED"/>
    <property type="match status" value="1"/>
</dbReference>
<dbReference type="InterPro" id="IPR010730">
    <property type="entry name" value="HET"/>
</dbReference>
<reference evidence="2 3" key="1">
    <citation type="journal article" date="2018" name="IMA Fungus">
        <title>IMA Genome-F 9: Draft genome sequence of Annulohypoxylon stygium, Aspergillus mulundensis, Berkeleyomyces basicola (syn. Thielaviopsis basicola), Ceratocystis smalleyi, two Cercospora beticola strains, Coleophoma cylindrospora, Fusarium fracticaudum, Phialophora cf. hyalina, and Morchella septimelata.</title>
        <authorList>
            <person name="Wingfield B.D."/>
            <person name="Bills G.F."/>
            <person name="Dong Y."/>
            <person name="Huang W."/>
            <person name="Nel W.J."/>
            <person name="Swalarsk-Parry B.S."/>
            <person name="Vaghefi N."/>
            <person name="Wilken P.M."/>
            <person name="An Z."/>
            <person name="de Beer Z.W."/>
            <person name="De Vos L."/>
            <person name="Chen L."/>
            <person name="Duong T.A."/>
            <person name="Gao Y."/>
            <person name="Hammerbacher A."/>
            <person name="Kikkert J.R."/>
            <person name="Li Y."/>
            <person name="Li H."/>
            <person name="Li K."/>
            <person name="Li Q."/>
            <person name="Liu X."/>
            <person name="Ma X."/>
            <person name="Naidoo K."/>
            <person name="Pethybridge S.J."/>
            <person name="Sun J."/>
            <person name="Steenkamp E.T."/>
            <person name="van der Nest M.A."/>
            <person name="van Wyk S."/>
            <person name="Wingfield M.J."/>
            <person name="Xiong C."/>
            <person name="Yue Q."/>
            <person name="Zhang X."/>
        </authorList>
    </citation>
    <scope>NUCLEOTIDE SEQUENCE [LARGE SCALE GENOMIC DNA]</scope>
    <source>
        <strain evidence="2 3">BP6252</strain>
    </source>
</reference>
<keyword evidence="3" id="KW-1185">Reference proteome</keyword>
<dbReference type="AlphaFoldDB" id="A0A3D8QXZ0"/>
<evidence type="ECO:0000313" key="3">
    <source>
        <dbReference type="Proteomes" id="UP000256645"/>
    </source>
</evidence>
<dbReference type="InterPro" id="IPR052895">
    <property type="entry name" value="HetReg/Transcr_Mod"/>
</dbReference>
<dbReference type="PANTHER" id="PTHR24148:SF64">
    <property type="entry name" value="HETEROKARYON INCOMPATIBILITY DOMAIN-CONTAINING PROTEIN"/>
    <property type="match status" value="1"/>
</dbReference>
<feature type="domain" description="Heterokaryon incompatibility" evidence="1">
    <location>
        <begin position="69"/>
        <end position="243"/>
    </location>
</feature>
<dbReference type="Pfam" id="PF26639">
    <property type="entry name" value="Het-6_barrel"/>
    <property type="match status" value="1"/>
</dbReference>
<dbReference type="Proteomes" id="UP000256645">
    <property type="component" value="Unassembled WGS sequence"/>
</dbReference>
<protein>
    <recommendedName>
        <fullName evidence="1">Heterokaryon incompatibility domain-containing protein</fullName>
    </recommendedName>
</protein>
<evidence type="ECO:0000259" key="1">
    <source>
        <dbReference type="Pfam" id="PF06985"/>
    </source>
</evidence>
<dbReference type="Pfam" id="PF06985">
    <property type="entry name" value="HET"/>
    <property type="match status" value="1"/>
</dbReference>
<accession>A0A3D8QXZ0</accession>
<dbReference type="OrthoDB" id="2157530at2759"/>
<comment type="caution">
    <text evidence="2">The sequence shown here is derived from an EMBL/GenBank/DDBJ whole genome shotgun (WGS) entry which is preliminary data.</text>
</comment>